<protein>
    <submittedName>
        <fullName evidence="1">Uncharacterized protein</fullName>
    </submittedName>
</protein>
<gene>
    <name evidence="1" type="ORF">Gotri_027647</name>
</gene>
<organism evidence="1 2">
    <name type="scientific">Gossypium trilobum</name>
    <dbReference type="NCBI Taxonomy" id="34281"/>
    <lineage>
        <taxon>Eukaryota</taxon>
        <taxon>Viridiplantae</taxon>
        <taxon>Streptophyta</taxon>
        <taxon>Embryophyta</taxon>
        <taxon>Tracheophyta</taxon>
        <taxon>Spermatophyta</taxon>
        <taxon>Magnoliopsida</taxon>
        <taxon>eudicotyledons</taxon>
        <taxon>Gunneridae</taxon>
        <taxon>Pentapetalae</taxon>
        <taxon>rosids</taxon>
        <taxon>malvids</taxon>
        <taxon>Malvales</taxon>
        <taxon>Malvaceae</taxon>
        <taxon>Malvoideae</taxon>
        <taxon>Gossypium</taxon>
    </lineage>
</organism>
<dbReference type="AlphaFoldDB" id="A0A7J9FHD3"/>
<reference evidence="1 2" key="1">
    <citation type="journal article" date="2019" name="Genome Biol. Evol.">
        <title>Insights into the evolution of the New World diploid cottons (Gossypium, subgenus Houzingenia) based on genome sequencing.</title>
        <authorList>
            <person name="Grover C.E."/>
            <person name="Arick M.A. 2nd"/>
            <person name="Thrash A."/>
            <person name="Conover J.L."/>
            <person name="Sanders W.S."/>
            <person name="Peterson D.G."/>
            <person name="Frelichowski J.E."/>
            <person name="Scheffler J.A."/>
            <person name="Scheffler B.E."/>
            <person name="Wendel J.F."/>
        </authorList>
    </citation>
    <scope>NUCLEOTIDE SEQUENCE [LARGE SCALE GENOMIC DNA]</scope>
    <source>
        <strain evidence="1">8</strain>
        <tissue evidence="1">Leaf</tissue>
    </source>
</reference>
<evidence type="ECO:0000313" key="1">
    <source>
        <dbReference type="EMBL" id="MBA0784598.1"/>
    </source>
</evidence>
<name>A0A7J9FHD3_9ROSI</name>
<comment type="caution">
    <text evidence="1">The sequence shown here is derived from an EMBL/GenBank/DDBJ whole genome shotgun (WGS) entry which is preliminary data.</text>
</comment>
<proteinExistence type="predicted"/>
<dbReference type="Proteomes" id="UP000593568">
    <property type="component" value="Unassembled WGS sequence"/>
</dbReference>
<dbReference type="EMBL" id="JABEZW010214673">
    <property type="protein sequence ID" value="MBA0784598.1"/>
    <property type="molecule type" value="Genomic_DNA"/>
</dbReference>
<keyword evidence="2" id="KW-1185">Reference proteome</keyword>
<accession>A0A7J9FHD3</accession>
<evidence type="ECO:0000313" key="2">
    <source>
        <dbReference type="Proteomes" id="UP000593568"/>
    </source>
</evidence>
<sequence length="113" mass="12429">MTPDADLDLFVSKDALKSIVSSVISSLSLCILAFFKGIAGIHGNCPLPRSHNEGISRLWLFACIVGTPYRELSGRFTFPNAQVFTVRFCKRFDPWNPPISPNGNIVSFPNSPT</sequence>